<keyword evidence="4 7" id="KW-0812">Transmembrane</keyword>
<dbReference type="GO" id="GO:0005886">
    <property type="term" value="C:plasma membrane"/>
    <property type="evidence" value="ECO:0007669"/>
    <property type="project" value="UniProtKB-SubCell"/>
</dbReference>
<keyword evidence="2 7" id="KW-0813">Transport</keyword>
<evidence type="ECO:0000256" key="2">
    <source>
        <dbReference type="ARBA" id="ARBA00022448"/>
    </source>
</evidence>
<feature type="domain" description="ABC transmembrane type-1" evidence="8">
    <location>
        <begin position="72"/>
        <end position="261"/>
    </location>
</feature>
<evidence type="ECO:0000259" key="8">
    <source>
        <dbReference type="PROSITE" id="PS50928"/>
    </source>
</evidence>
<dbReference type="SUPFAM" id="SSF161098">
    <property type="entry name" value="MetI-like"/>
    <property type="match status" value="1"/>
</dbReference>
<evidence type="ECO:0000256" key="4">
    <source>
        <dbReference type="ARBA" id="ARBA00022692"/>
    </source>
</evidence>
<evidence type="ECO:0000256" key="7">
    <source>
        <dbReference type="RuleBase" id="RU363032"/>
    </source>
</evidence>
<name>A0AAP4UI35_9MOLU</name>
<evidence type="ECO:0000256" key="1">
    <source>
        <dbReference type="ARBA" id="ARBA00004651"/>
    </source>
</evidence>
<dbReference type="GO" id="GO:0055085">
    <property type="term" value="P:transmembrane transport"/>
    <property type="evidence" value="ECO:0007669"/>
    <property type="project" value="InterPro"/>
</dbReference>
<dbReference type="AlphaFoldDB" id="A0AAP4UI35"/>
<evidence type="ECO:0000313" key="10">
    <source>
        <dbReference type="Proteomes" id="UP001170651"/>
    </source>
</evidence>
<keyword evidence="3" id="KW-1003">Cell membrane</keyword>
<evidence type="ECO:0000313" key="9">
    <source>
        <dbReference type="EMBL" id="MDO8054476.1"/>
    </source>
</evidence>
<dbReference type="InterPro" id="IPR035906">
    <property type="entry name" value="MetI-like_sf"/>
</dbReference>
<comment type="similarity">
    <text evidence="7">Belongs to the binding-protein-dependent transport system permease family.</text>
</comment>
<feature type="transmembrane region" description="Helical" evidence="7">
    <location>
        <begin position="76"/>
        <end position="99"/>
    </location>
</feature>
<dbReference type="Gene3D" id="1.10.3720.10">
    <property type="entry name" value="MetI-like"/>
    <property type="match status" value="1"/>
</dbReference>
<feature type="transmembrane region" description="Helical" evidence="7">
    <location>
        <begin position="111"/>
        <end position="129"/>
    </location>
</feature>
<evidence type="ECO:0000256" key="5">
    <source>
        <dbReference type="ARBA" id="ARBA00022989"/>
    </source>
</evidence>
<dbReference type="CDD" id="cd06261">
    <property type="entry name" value="TM_PBP2"/>
    <property type="match status" value="1"/>
</dbReference>
<dbReference type="PANTHER" id="PTHR43386:SF1">
    <property type="entry name" value="D,D-DIPEPTIDE TRANSPORT SYSTEM PERMEASE PROTEIN DDPC-RELATED"/>
    <property type="match status" value="1"/>
</dbReference>
<comment type="caution">
    <text evidence="9">The sequence shown here is derived from an EMBL/GenBank/DDBJ whole genome shotgun (WGS) entry which is preliminary data.</text>
</comment>
<dbReference type="PANTHER" id="PTHR43386">
    <property type="entry name" value="OLIGOPEPTIDE TRANSPORT SYSTEM PERMEASE PROTEIN APPC"/>
    <property type="match status" value="1"/>
</dbReference>
<feature type="transmembrane region" description="Helical" evidence="7">
    <location>
        <begin position="238"/>
        <end position="261"/>
    </location>
</feature>
<keyword evidence="10" id="KW-1185">Reference proteome</keyword>
<accession>A0AAP4UI35</accession>
<dbReference type="RefSeq" id="WP_255884554.1">
    <property type="nucleotide sequence ID" value="NZ_JALQCT010000004.1"/>
</dbReference>
<gene>
    <name evidence="9" type="ORF">OC696_01150</name>
</gene>
<dbReference type="InterPro" id="IPR050366">
    <property type="entry name" value="BP-dependent_transpt_permease"/>
</dbReference>
<dbReference type="Proteomes" id="UP001170651">
    <property type="component" value="Unassembled WGS sequence"/>
</dbReference>
<evidence type="ECO:0000256" key="3">
    <source>
        <dbReference type="ARBA" id="ARBA00022475"/>
    </source>
</evidence>
<sequence>MNFLFKKNKILLFGLVLLFFLLGITFILPMIIPQKASMWNYTYKSFLEPGSSHWIGTDSLGHDVFSYLIRGTVTSLYIAVISVSISFIIGVVLGILGGYFSGFWDIITNFICDYLIVFPDFILAFLIMFFLKTGIYQLIMVLSICYLPTFIKNIKNATIKITRQDFVKNALALGANHSYIIRKHIFPHLLPTLLIRIALSLSSVILVASSFGFIGIGLDNSIPEWGLLLSLNKTYIYIYPRLFFFPMMFIIFTNLAFNFIAEGINEFIE</sequence>
<dbReference type="EMBL" id="JAOSIW010000006">
    <property type="protein sequence ID" value="MDO8054476.1"/>
    <property type="molecule type" value="Genomic_DNA"/>
</dbReference>
<keyword evidence="6 7" id="KW-0472">Membrane</keyword>
<feature type="transmembrane region" description="Helical" evidence="7">
    <location>
        <begin position="12"/>
        <end position="32"/>
    </location>
</feature>
<comment type="subcellular location">
    <subcellularLocation>
        <location evidence="1 7">Cell membrane</location>
        <topology evidence="1 7">Multi-pass membrane protein</topology>
    </subcellularLocation>
</comment>
<reference evidence="9 10" key="1">
    <citation type="journal article" date="2023" name="Int. J. Syst. Evol. Microbiol.">
        <title>The observation of taxonomic boundaries for the 16SrII and 16SrXXV phytoplasmas using genome-based delimitation.</title>
        <authorList>
            <person name="Rodrigues Jardim B."/>
            <person name="Tran-Nguyen L.T.T."/>
            <person name="Gambley C."/>
            <person name="Al-Sadi A.M."/>
            <person name="Al-Subhi A.M."/>
            <person name="Foissac X."/>
            <person name="Salar P."/>
            <person name="Cai H."/>
            <person name="Yang J.Y."/>
            <person name="Davis R."/>
            <person name="Jones L."/>
            <person name="Rodoni B."/>
            <person name="Constable F.E."/>
        </authorList>
    </citation>
    <scope>NUCLEOTIDE SEQUENCE [LARGE SCALE GENOMIC DNA]</scope>
    <source>
        <strain evidence="9">BAWM-OMN-P26</strain>
    </source>
</reference>
<dbReference type="Pfam" id="PF00528">
    <property type="entry name" value="BPD_transp_1"/>
    <property type="match status" value="1"/>
</dbReference>
<dbReference type="Pfam" id="PF12911">
    <property type="entry name" value="OppC_N"/>
    <property type="match status" value="1"/>
</dbReference>
<dbReference type="PROSITE" id="PS50928">
    <property type="entry name" value="ABC_TM1"/>
    <property type="match status" value="1"/>
</dbReference>
<protein>
    <submittedName>
        <fullName evidence="9">ABC transporter permease</fullName>
    </submittedName>
</protein>
<evidence type="ECO:0000256" key="6">
    <source>
        <dbReference type="ARBA" id="ARBA00023136"/>
    </source>
</evidence>
<dbReference type="InterPro" id="IPR025966">
    <property type="entry name" value="OppC_N"/>
</dbReference>
<proteinExistence type="inferred from homology"/>
<feature type="transmembrane region" description="Helical" evidence="7">
    <location>
        <begin position="193"/>
        <end position="218"/>
    </location>
</feature>
<dbReference type="InterPro" id="IPR000515">
    <property type="entry name" value="MetI-like"/>
</dbReference>
<organism evidence="9 10">
    <name type="scientific">Candidatus Phytoplasma australasiaticum subsp. australasiaticum</name>
    <dbReference type="NCBI Taxonomy" id="2832407"/>
    <lineage>
        <taxon>Bacteria</taxon>
        <taxon>Bacillati</taxon>
        <taxon>Mycoplasmatota</taxon>
        <taxon>Mollicutes</taxon>
        <taxon>Acholeplasmatales</taxon>
        <taxon>Acholeplasmataceae</taxon>
        <taxon>Candidatus Phytoplasma</taxon>
        <taxon>16SrII (Peanut WB group)</taxon>
        <taxon>Candidatus Phytoplasma australasiaticum</taxon>
    </lineage>
</organism>
<keyword evidence="5 7" id="KW-1133">Transmembrane helix</keyword>